<dbReference type="EMBL" id="JAUJEB010000007">
    <property type="protein sequence ID" value="MDN5215585.1"/>
    <property type="molecule type" value="Genomic_DNA"/>
</dbReference>
<reference evidence="1" key="1">
    <citation type="submission" date="2023-06" db="EMBL/GenBank/DDBJ databases">
        <title>Genomic of Agaribacillus aureum.</title>
        <authorList>
            <person name="Wang G."/>
        </authorList>
    </citation>
    <scope>NUCLEOTIDE SEQUENCE</scope>
    <source>
        <strain evidence="1">BMA12</strain>
    </source>
</reference>
<protein>
    <submittedName>
        <fullName evidence="1">N-acetylglucosamine kinase</fullName>
    </submittedName>
</protein>
<sequence length="281" mass="31703">MMLIADSGSSKTDWRLVHPDGSIQQFKSRGFNPFYQSESAIGDEIAFNLKPQLPEGITDIFYYGAGCVNPEKNDILKRALVRSFSEAAVVVDNDILGAARALCHREPGIACILGTGANSCLYDGEKIAQNIRGYGFLLGDEGSGSYLGKQLIIAYLRKELPDKLHAQFKNRFPMSEDEILEQVYKKPFPNRYLASFSKFLFHHVKEPYVYELIYNSFSLFMDKNVLTYENIQQYKVHFVGSVAFYYANILRQVANDKGVVLKNILESPIAGLTLYHQSARP</sequence>
<organism evidence="1 2">
    <name type="scientific">Agaribacillus aureus</name>
    <dbReference type="NCBI Taxonomy" id="3051825"/>
    <lineage>
        <taxon>Bacteria</taxon>
        <taxon>Pseudomonadati</taxon>
        <taxon>Bacteroidota</taxon>
        <taxon>Cytophagia</taxon>
        <taxon>Cytophagales</taxon>
        <taxon>Splendidivirgaceae</taxon>
        <taxon>Agaribacillus</taxon>
    </lineage>
</organism>
<keyword evidence="2" id="KW-1185">Reference proteome</keyword>
<keyword evidence="1" id="KW-0418">Kinase</keyword>
<dbReference type="GO" id="GO:0016301">
    <property type="term" value="F:kinase activity"/>
    <property type="evidence" value="ECO:0007669"/>
    <property type="project" value="UniProtKB-KW"/>
</dbReference>
<proteinExistence type="predicted"/>
<dbReference type="Gene3D" id="3.30.420.40">
    <property type="match status" value="2"/>
</dbReference>
<dbReference type="InterPro" id="IPR052519">
    <property type="entry name" value="Euk-type_GlcNAc_Kinase"/>
</dbReference>
<dbReference type="SUPFAM" id="SSF53067">
    <property type="entry name" value="Actin-like ATPase domain"/>
    <property type="match status" value="2"/>
</dbReference>
<dbReference type="PANTHER" id="PTHR43190">
    <property type="entry name" value="N-ACETYL-D-GLUCOSAMINE KINASE"/>
    <property type="match status" value="1"/>
</dbReference>
<dbReference type="InterPro" id="IPR043129">
    <property type="entry name" value="ATPase_NBD"/>
</dbReference>
<gene>
    <name evidence="1" type="ORF">QQ020_26145</name>
</gene>
<accession>A0ABT8LFQ0</accession>
<dbReference type="RefSeq" id="WP_346760924.1">
    <property type="nucleotide sequence ID" value="NZ_JAUJEB010000007.1"/>
</dbReference>
<dbReference type="Gene3D" id="1.10.720.160">
    <property type="match status" value="1"/>
</dbReference>
<comment type="caution">
    <text evidence="1">The sequence shown here is derived from an EMBL/GenBank/DDBJ whole genome shotgun (WGS) entry which is preliminary data.</text>
</comment>
<evidence type="ECO:0000313" key="2">
    <source>
        <dbReference type="Proteomes" id="UP001172083"/>
    </source>
</evidence>
<keyword evidence="1" id="KW-0808">Transferase</keyword>
<evidence type="ECO:0000313" key="1">
    <source>
        <dbReference type="EMBL" id="MDN5215585.1"/>
    </source>
</evidence>
<dbReference type="PANTHER" id="PTHR43190:SF3">
    <property type="entry name" value="N-ACETYL-D-GLUCOSAMINE KINASE"/>
    <property type="match status" value="1"/>
</dbReference>
<name>A0ABT8LFQ0_9BACT</name>
<dbReference type="Proteomes" id="UP001172083">
    <property type="component" value="Unassembled WGS sequence"/>
</dbReference>
<dbReference type="CDD" id="cd24079">
    <property type="entry name" value="ASKHA_NBD_PG1100-like"/>
    <property type="match status" value="1"/>
</dbReference>